<dbReference type="AlphaFoldDB" id="A0A2P4Y4I5"/>
<feature type="region of interest" description="Disordered" evidence="1">
    <location>
        <begin position="1"/>
        <end position="42"/>
    </location>
</feature>
<keyword evidence="3" id="KW-1185">Reference proteome</keyword>
<gene>
    <name evidence="2" type="ORF">PHPALM_10523</name>
</gene>
<evidence type="ECO:0000313" key="3">
    <source>
        <dbReference type="Proteomes" id="UP000237271"/>
    </source>
</evidence>
<feature type="region of interest" description="Disordered" evidence="1">
    <location>
        <begin position="219"/>
        <end position="250"/>
    </location>
</feature>
<accession>A0A2P4Y4I5</accession>
<feature type="compositionally biased region" description="Polar residues" evidence="1">
    <location>
        <begin position="193"/>
        <end position="204"/>
    </location>
</feature>
<organism evidence="2 3">
    <name type="scientific">Phytophthora palmivora</name>
    <dbReference type="NCBI Taxonomy" id="4796"/>
    <lineage>
        <taxon>Eukaryota</taxon>
        <taxon>Sar</taxon>
        <taxon>Stramenopiles</taxon>
        <taxon>Oomycota</taxon>
        <taxon>Peronosporomycetes</taxon>
        <taxon>Peronosporales</taxon>
        <taxon>Peronosporaceae</taxon>
        <taxon>Phytophthora</taxon>
    </lineage>
</organism>
<feature type="region of interest" description="Disordered" evidence="1">
    <location>
        <begin position="175"/>
        <end position="204"/>
    </location>
</feature>
<dbReference type="Proteomes" id="UP000237271">
    <property type="component" value="Unassembled WGS sequence"/>
</dbReference>
<sequence>MAEALEGVGSLHEAGERTVRDPVSTSGGAEQPKSRARGKNWTTDETLKLVQDWRTEVEKPRDKGESAAVLNSAIYEIFKVLCGGSTLRSEKAVTDKKNTLPIAYKFIVGFNNNRVIGSTDMEIAVFNALKNVLGGDDSVEPATLMSSTPLFERDDVTAPHHAFYRDEASVLVSGEDDYHGDSDEFATEDENSEPNARASQTSVESIQLVQQTAALFSPAPSATIKGKRKRKEMTQPTNGLSLLPTEERPY</sequence>
<reference evidence="2 3" key="1">
    <citation type="journal article" date="2017" name="Genome Biol. Evol.">
        <title>Phytophthora megakarya and P. palmivora, closely related causal agents of cacao black pod rot, underwent increases in genome sizes and gene numbers by different mechanisms.</title>
        <authorList>
            <person name="Ali S.S."/>
            <person name="Shao J."/>
            <person name="Lary D.J."/>
            <person name="Kronmiller B."/>
            <person name="Shen D."/>
            <person name="Strem M.D."/>
            <person name="Amoako-Attah I."/>
            <person name="Akrofi A.Y."/>
            <person name="Begoude B.A."/>
            <person name="Ten Hoopen G.M."/>
            <person name="Coulibaly K."/>
            <person name="Kebe B.I."/>
            <person name="Melnick R.L."/>
            <person name="Guiltinan M.J."/>
            <person name="Tyler B.M."/>
            <person name="Meinhardt L.W."/>
            <person name="Bailey B.A."/>
        </authorList>
    </citation>
    <scope>NUCLEOTIDE SEQUENCE [LARGE SCALE GENOMIC DNA]</scope>
    <source>
        <strain evidence="3">sbr112.9</strain>
    </source>
</reference>
<dbReference type="EMBL" id="NCKW01005534">
    <property type="protein sequence ID" value="POM72722.1"/>
    <property type="molecule type" value="Genomic_DNA"/>
</dbReference>
<evidence type="ECO:0000313" key="2">
    <source>
        <dbReference type="EMBL" id="POM72722.1"/>
    </source>
</evidence>
<feature type="compositionally biased region" description="Acidic residues" evidence="1">
    <location>
        <begin position="183"/>
        <end position="192"/>
    </location>
</feature>
<comment type="caution">
    <text evidence="2">The sequence shown here is derived from an EMBL/GenBank/DDBJ whole genome shotgun (WGS) entry which is preliminary data.</text>
</comment>
<proteinExistence type="predicted"/>
<protein>
    <submittedName>
        <fullName evidence="2">Uncharacterized protein</fullName>
    </submittedName>
</protein>
<evidence type="ECO:0000256" key="1">
    <source>
        <dbReference type="SAM" id="MobiDB-lite"/>
    </source>
</evidence>
<dbReference type="OrthoDB" id="105050at2759"/>
<name>A0A2P4Y4I5_9STRA</name>